<accession>Q64TI9</accession>
<evidence type="ECO:0000256" key="1">
    <source>
        <dbReference type="SAM" id="Phobius"/>
    </source>
</evidence>
<dbReference type="Proteomes" id="UP000002197">
    <property type="component" value="Chromosome"/>
</dbReference>
<organism evidence="2 3">
    <name type="scientific">Bacteroides fragilis (strain YCH46)</name>
    <dbReference type="NCBI Taxonomy" id="295405"/>
    <lineage>
        <taxon>Bacteria</taxon>
        <taxon>Pseudomonadati</taxon>
        <taxon>Bacteroidota</taxon>
        <taxon>Bacteroidia</taxon>
        <taxon>Bacteroidales</taxon>
        <taxon>Bacteroidaceae</taxon>
        <taxon>Bacteroides</taxon>
    </lineage>
</organism>
<dbReference type="KEGG" id="bfr:BF2441"/>
<feature type="transmembrane region" description="Helical" evidence="1">
    <location>
        <begin position="42"/>
        <end position="62"/>
    </location>
</feature>
<keyword evidence="1" id="KW-0812">Transmembrane</keyword>
<sequence length="68" mass="7516">MFTTDYMDLHSQLLQDYDNCAGDGKPARIPSSAYGIGKLLDTSILCISSFLFIILFHLSCTLTKHCGI</sequence>
<dbReference type="AlphaFoldDB" id="Q64TI9"/>
<dbReference type="EMBL" id="AP006841">
    <property type="protein sequence ID" value="BAD49190.1"/>
    <property type="molecule type" value="Genomic_DNA"/>
</dbReference>
<dbReference type="HOGENOM" id="CLU_2785188_0_0_10"/>
<proteinExistence type="predicted"/>
<name>Q64TI9_BACFR</name>
<evidence type="ECO:0000313" key="2">
    <source>
        <dbReference type="EMBL" id="BAD49190.1"/>
    </source>
</evidence>
<reference evidence="2 3" key="1">
    <citation type="journal article" date="2004" name="Proc. Natl. Acad. Sci. U.S.A.">
        <title>Genomic analysis of Bacteroides fragilis reveals extensive DNA inversions regulating cell surface adaptation.</title>
        <authorList>
            <person name="Kuwahara T."/>
            <person name="Yamashita A."/>
            <person name="Hirakawa H."/>
            <person name="Nakayama H."/>
            <person name="Toh H."/>
            <person name="Okada N."/>
            <person name="Kuhara S."/>
            <person name="Hattori M."/>
            <person name="Hayashi T."/>
            <person name="Ohnishi Y."/>
        </authorList>
    </citation>
    <scope>NUCLEOTIDE SEQUENCE [LARGE SCALE GENOMIC DNA]</scope>
    <source>
        <strain evidence="2 3">YCH46</strain>
    </source>
</reference>
<keyword evidence="1" id="KW-1133">Transmembrane helix</keyword>
<gene>
    <name evidence="2" type="ordered locus">BF2441</name>
</gene>
<keyword evidence="1" id="KW-0472">Membrane</keyword>
<dbReference type="STRING" id="295405.BF2441"/>
<evidence type="ECO:0000313" key="3">
    <source>
        <dbReference type="Proteomes" id="UP000002197"/>
    </source>
</evidence>
<protein>
    <submittedName>
        <fullName evidence="2">Uncharacterized protein</fullName>
    </submittedName>
</protein>